<keyword evidence="1" id="KW-0812">Transmembrane</keyword>
<dbReference type="RefSeq" id="WP_117808702.1">
    <property type="nucleotide sequence ID" value="NZ_JACOOX010000005.1"/>
</dbReference>
<accession>A0A8I0AFU5</accession>
<gene>
    <name evidence="2" type="ORF">H8S09_09630</name>
</gene>
<organism evidence="2 3">
    <name type="scientific">Coprococcus hominis</name>
    <name type="common">ex Liu et al. 2022</name>
    <dbReference type="NCBI Taxonomy" id="2763039"/>
    <lineage>
        <taxon>Bacteria</taxon>
        <taxon>Bacillati</taxon>
        <taxon>Bacillota</taxon>
        <taxon>Clostridia</taxon>
        <taxon>Lachnospirales</taxon>
        <taxon>Lachnospiraceae</taxon>
        <taxon>Coprococcus</taxon>
    </lineage>
</organism>
<dbReference type="PROSITE" id="PS51108">
    <property type="entry name" value="PTS_EIID"/>
    <property type="match status" value="1"/>
</dbReference>
<evidence type="ECO:0000313" key="3">
    <source>
        <dbReference type="Proteomes" id="UP000615234"/>
    </source>
</evidence>
<feature type="transmembrane region" description="Helical" evidence="1">
    <location>
        <begin position="121"/>
        <end position="141"/>
    </location>
</feature>
<dbReference type="Proteomes" id="UP000615234">
    <property type="component" value="Unassembled WGS sequence"/>
</dbReference>
<feature type="transmembrane region" description="Helical" evidence="1">
    <location>
        <begin position="228"/>
        <end position="249"/>
    </location>
</feature>
<keyword evidence="1" id="KW-1133">Transmembrane helix</keyword>
<comment type="caution">
    <text evidence="2">The sequence shown here is derived from an EMBL/GenBank/DDBJ whole genome shotgun (WGS) entry which is preliminary data.</text>
</comment>
<name>A0A8I0AFU5_9FIRM</name>
<dbReference type="GO" id="GO:0009401">
    <property type="term" value="P:phosphoenolpyruvate-dependent sugar phosphotransferase system"/>
    <property type="evidence" value="ECO:0007669"/>
    <property type="project" value="InterPro"/>
</dbReference>
<evidence type="ECO:0000313" key="2">
    <source>
        <dbReference type="EMBL" id="MBC5663148.1"/>
    </source>
</evidence>
<feature type="transmembrane region" description="Helical" evidence="1">
    <location>
        <begin position="187"/>
        <end position="208"/>
    </location>
</feature>
<dbReference type="AlphaFoldDB" id="A0A8I0AFU5"/>
<evidence type="ECO:0000256" key="1">
    <source>
        <dbReference type="SAM" id="Phobius"/>
    </source>
</evidence>
<dbReference type="InterPro" id="IPR004704">
    <property type="entry name" value="PTS_IID_man"/>
</dbReference>
<dbReference type="PANTHER" id="PTHR32502:SF23">
    <property type="entry name" value="TRANSPORT PROTEIN, PTS SYSTEM"/>
    <property type="match status" value="1"/>
</dbReference>
<reference evidence="2 3" key="1">
    <citation type="submission" date="2020-08" db="EMBL/GenBank/DDBJ databases">
        <title>Genome public.</title>
        <authorList>
            <person name="Liu C."/>
            <person name="Sun Q."/>
        </authorList>
    </citation>
    <scope>NUCLEOTIDE SEQUENCE [LARGE SCALE GENOMIC DNA]</scope>
    <source>
        <strain evidence="2 3">NSJ-10</strain>
    </source>
</reference>
<feature type="transmembrane region" description="Helical" evidence="1">
    <location>
        <begin position="147"/>
        <end position="167"/>
    </location>
</feature>
<feature type="transmembrane region" description="Helical" evidence="1">
    <location>
        <begin position="256"/>
        <end position="275"/>
    </location>
</feature>
<dbReference type="PANTHER" id="PTHR32502">
    <property type="entry name" value="N-ACETYLGALACTOSAMINE PERMEASE II COMPONENT-RELATED"/>
    <property type="match status" value="1"/>
</dbReference>
<dbReference type="Pfam" id="PF03613">
    <property type="entry name" value="EIID-AGA"/>
    <property type="match status" value="1"/>
</dbReference>
<dbReference type="InterPro" id="IPR050303">
    <property type="entry name" value="GatZ_KbaZ_carbometab"/>
</dbReference>
<dbReference type="GO" id="GO:0005886">
    <property type="term" value="C:plasma membrane"/>
    <property type="evidence" value="ECO:0007669"/>
    <property type="project" value="TreeGrafter"/>
</dbReference>
<keyword evidence="3" id="KW-1185">Reference proteome</keyword>
<keyword evidence="1" id="KW-0472">Membrane</keyword>
<protein>
    <submittedName>
        <fullName evidence="2">PTS system mannose/fructose/sorbose family transporter subunit IID</fullName>
    </submittedName>
</protein>
<sequence>MSSKIHADYDKVVTKKDLTKVFLREITYEHTWNYERMGNVGFCFSMYPVLKKLYPDKKDLAAAMKRHLTLYQTSHYLATFQMGITAAMEEENAQDADFDTDSIGAVKTALMGPIAGIGDSLFWGTIKVIATGIGCSLALQGNILGPILFLLIFNIPAYLCRWFGVFLGYKMGRESMAKIVESGLMKVVMEVASIMGIMVVGGMTMDMTSINFITQIGSGEEASTIQDLLNGIVPGLPVLLLFGVTYWLLKKKVNPLLIMLIMLVLGIAGAFFGFLG</sequence>
<dbReference type="EMBL" id="JACOOX010000005">
    <property type="protein sequence ID" value="MBC5663148.1"/>
    <property type="molecule type" value="Genomic_DNA"/>
</dbReference>
<proteinExistence type="predicted"/>